<keyword evidence="4" id="KW-1133">Transmembrane helix</keyword>
<evidence type="ECO:0000313" key="6">
    <source>
        <dbReference type="EMBL" id="SON49534.1"/>
    </source>
</evidence>
<keyword evidence="4" id="KW-0472">Membrane</keyword>
<feature type="transmembrane region" description="Helical" evidence="4">
    <location>
        <begin position="21"/>
        <end position="44"/>
    </location>
</feature>
<evidence type="ECO:0000256" key="3">
    <source>
        <dbReference type="ARBA" id="ARBA00023284"/>
    </source>
</evidence>
<dbReference type="Gene3D" id="3.40.30.10">
    <property type="entry name" value="Glutaredoxin"/>
    <property type="match status" value="1"/>
</dbReference>
<feature type="domain" description="Thioredoxin" evidence="5">
    <location>
        <begin position="47"/>
        <end position="169"/>
    </location>
</feature>
<reference evidence="6 7" key="1">
    <citation type="submission" date="2017-10" db="EMBL/GenBank/DDBJ databases">
        <authorList>
            <person name="Banno H."/>
            <person name="Chua N.-H."/>
        </authorList>
    </citation>
    <scope>NUCLEOTIDE SEQUENCE [LARGE SCALE GENOMIC DNA]</scope>
    <source>
        <strain evidence="6">Vibrio tapetis CECT4600</strain>
    </source>
</reference>
<evidence type="ECO:0000259" key="5">
    <source>
        <dbReference type="PROSITE" id="PS51352"/>
    </source>
</evidence>
<evidence type="ECO:0000256" key="4">
    <source>
        <dbReference type="SAM" id="Phobius"/>
    </source>
</evidence>
<dbReference type="GO" id="GO:0015036">
    <property type="term" value="F:disulfide oxidoreductase activity"/>
    <property type="evidence" value="ECO:0007669"/>
    <property type="project" value="UniProtKB-ARBA"/>
</dbReference>
<dbReference type="InterPro" id="IPR017937">
    <property type="entry name" value="Thioredoxin_CS"/>
</dbReference>
<keyword evidence="2" id="KW-0201">Cytochrome c-type biogenesis</keyword>
<evidence type="ECO:0000256" key="1">
    <source>
        <dbReference type="ARBA" id="ARBA00004196"/>
    </source>
</evidence>
<evidence type="ECO:0000256" key="2">
    <source>
        <dbReference type="ARBA" id="ARBA00022748"/>
    </source>
</evidence>
<accession>A0A2N8ZCA6</accession>
<dbReference type="RefSeq" id="WP_231897888.1">
    <property type="nucleotide sequence ID" value="NZ_LT960611.1"/>
</dbReference>
<dbReference type="CDD" id="cd03011">
    <property type="entry name" value="TlpA_like_ScsD_MtbDsbE"/>
    <property type="match status" value="1"/>
</dbReference>
<gene>
    <name evidence="6" type="ORF">VTAP4600_A1555</name>
</gene>
<dbReference type="GO" id="GO:0030313">
    <property type="term" value="C:cell envelope"/>
    <property type="evidence" value="ECO:0007669"/>
    <property type="project" value="UniProtKB-SubCell"/>
</dbReference>
<evidence type="ECO:0000313" key="7">
    <source>
        <dbReference type="Proteomes" id="UP000235828"/>
    </source>
</evidence>
<name>A0A2N8ZCA6_9VIBR</name>
<dbReference type="SUPFAM" id="SSF52833">
    <property type="entry name" value="Thioredoxin-like"/>
    <property type="match status" value="1"/>
</dbReference>
<dbReference type="Proteomes" id="UP000235828">
    <property type="component" value="Chromosome A"/>
</dbReference>
<proteinExistence type="predicted"/>
<dbReference type="GO" id="GO:0017004">
    <property type="term" value="P:cytochrome complex assembly"/>
    <property type="evidence" value="ECO:0007669"/>
    <property type="project" value="UniProtKB-KW"/>
</dbReference>
<dbReference type="PANTHER" id="PTHR42852:SF17">
    <property type="entry name" value="THIOREDOXIN-LIKE PROTEIN HI_1115"/>
    <property type="match status" value="1"/>
</dbReference>
<dbReference type="KEGG" id="vta:A1555"/>
<dbReference type="InterPro" id="IPR013740">
    <property type="entry name" value="Redoxin"/>
</dbReference>
<dbReference type="EMBL" id="LT960611">
    <property type="protein sequence ID" value="SON49534.1"/>
    <property type="molecule type" value="Genomic_DNA"/>
</dbReference>
<dbReference type="PROSITE" id="PS00194">
    <property type="entry name" value="THIOREDOXIN_1"/>
    <property type="match status" value="1"/>
</dbReference>
<organism evidence="6 7">
    <name type="scientific">Vibrio tapetis subsp. tapetis</name>
    <dbReference type="NCBI Taxonomy" id="1671868"/>
    <lineage>
        <taxon>Bacteria</taxon>
        <taxon>Pseudomonadati</taxon>
        <taxon>Pseudomonadota</taxon>
        <taxon>Gammaproteobacteria</taxon>
        <taxon>Vibrionales</taxon>
        <taxon>Vibrionaceae</taxon>
        <taxon>Vibrio</taxon>
    </lineage>
</organism>
<dbReference type="InterPro" id="IPR013766">
    <property type="entry name" value="Thioredoxin_domain"/>
</dbReference>
<dbReference type="AlphaFoldDB" id="A0A2N8ZCA6"/>
<dbReference type="Pfam" id="PF08534">
    <property type="entry name" value="Redoxin"/>
    <property type="match status" value="1"/>
</dbReference>
<dbReference type="PROSITE" id="PS51352">
    <property type="entry name" value="THIOREDOXIN_2"/>
    <property type="match status" value="1"/>
</dbReference>
<dbReference type="PANTHER" id="PTHR42852">
    <property type="entry name" value="THIOL:DISULFIDE INTERCHANGE PROTEIN DSBE"/>
    <property type="match status" value="1"/>
</dbReference>
<keyword evidence="3" id="KW-0676">Redox-active center</keyword>
<keyword evidence="7" id="KW-1185">Reference proteome</keyword>
<sequence>MYYANEKNNLPSQKPKKGLKGWIKEITSMLIVMTLISTAANWFFTRDMPSGVAPSIVGHTLDGQPVNVAQLSKDKPVIVYFWATWCGACKFVSPVIEFIAQNNTEQSKHIFSVALSSGSDERVQRFMTAKEYQFAVLNDQNGQLSRDWNISVTPTVVVIEQGEIKSIATGVTAAVSIWFRSLFM</sequence>
<protein>
    <recommendedName>
        <fullName evidence="5">Thioredoxin domain-containing protein</fullName>
    </recommendedName>
</protein>
<dbReference type="InterPro" id="IPR036249">
    <property type="entry name" value="Thioredoxin-like_sf"/>
</dbReference>
<dbReference type="InterPro" id="IPR050553">
    <property type="entry name" value="Thioredoxin_ResA/DsbE_sf"/>
</dbReference>
<keyword evidence="4" id="KW-0812">Transmembrane</keyword>
<comment type="subcellular location">
    <subcellularLocation>
        <location evidence="1">Cell envelope</location>
    </subcellularLocation>
</comment>